<name>A0A1J5QZ64_9ZZZZ</name>
<evidence type="ECO:0000256" key="1">
    <source>
        <dbReference type="SAM" id="MobiDB-lite"/>
    </source>
</evidence>
<dbReference type="AlphaFoldDB" id="A0A1J5QZ64"/>
<evidence type="ECO:0000313" key="2">
    <source>
        <dbReference type="EMBL" id="OIQ85020.1"/>
    </source>
</evidence>
<accession>A0A1J5QZ64</accession>
<organism evidence="2">
    <name type="scientific">mine drainage metagenome</name>
    <dbReference type="NCBI Taxonomy" id="410659"/>
    <lineage>
        <taxon>unclassified sequences</taxon>
        <taxon>metagenomes</taxon>
        <taxon>ecological metagenomes</taxon>
    </lineage>
</organism>
<feature type="region of interest" description="Disordered" evidence="1">
    <location>
        <begin position="1"/>
        <end position="32"/>
    </location>
</feature>
<protein>
    <submittedName>
        <fullName evidence="2">Uncharacterized protein</fullName>
    </submittedName>
</protein>
<sequence length="101" mass="10824">MTTTARRTRAPESDSLSSAPCRSIPSVLHGTDPERGFPVTWHLSAVMTSGAGAPAVRIDRVEGATDNPDLWMQAHKESRVVSEAEAVAFVHAVESRPTSAR</sequence>
<proteinExistence type="predicted"/>
<dbReference type="EMBL" id="MLJW01000574">
    <property type="protein sequence ID" value="OIQ85020.1"/>
    <property type="molecule type" value="Genomic_DNA"/>
</dbReference>
<gene>
    <name evidence="2" type="ORF">GALL_331440</name>
</gene>
<comment type="caution">
    <text evidence="2">The sequence shown here is derived from an EMBL/GenBank/DDBJ whole genome shotgun (WGS) entry which is preliminary data.</text>
</comment>
<reference evidence="2" key="1">
    <citation type="submission" date="2016-10" db="EMBL/GenBank/DDBJ databases">
        <title>Sequence of Gallionella enrichment culture.</title>
        <authorList>
            <person name="Poehlein A."/>
            <person name="Muehling M."/>
            <person name="Daniel R."/>
        </authorList>
    </citation>
    <scope>NUCLEOTIDE SEQUENCE</scope>
</reference>